<dbReference type="AlphaFoldDB" id="A0A0V1DP37"/>
<accession>A0A0V1DP37</accession>
<evidence type="ECO:0000313" key="2">
    <source>
        <dbReference type="Proteomes" id="UP000054995"/>
    </source>
</evidence>
<keyword evidence="2" id="KW-1185">Reference proteome</keyword>
<evidence type="ECO:0000313" key="1">
    <source>
        <dbReference type="EMBL" id="KRY63188.1"/>
    </source>
</evidence>
<comment type="caution">
    <text evidence="1">The sequence shown here is derived from an EMBL/GenBank/DDBJ whole genome shotgun (WGS) entry which is preliminary data.</text>
</comment>
<proteinExistence type="predicted"/>
<gene>
    <name evidence="1" type="ORF">T4D_11990</name>
</gene>
<dbReference type="EMBL" id="JYDT01002573">
    <property type="protein sequence ID" value="KRY63188.1"/>
    <property type="molecule type" value="Genomic_DNA"/>
</dbReference>
<dbReference type="Proteomes" id="UP000054995">
    <property type="component" value="Unassembled WGS sequence"/>
</dbReference>
<organism evidence="1 2">
    <name type="scientific">Trichinella pseudospiralis</name>
    <name type="common">Parasitic roundworm</name>
    <dbReference type="NCBI Taxonomy" id="6337"/>
    <lineage>
        <taxon>Eukaryota</taxon>
        <taxon>Metazoa</taxon>
        <taxon>Ecdysozoa</taxon>
        <taxon>Nematoda</taxon>
        <taxon>Enoplea</taxon>
        <taxon>Dorylaimia</taxon>
        <taxon>Trichinellida</taxon>
        <taxon>Trichinellidae</taxon>
        <taxon>Trichinella</taxon>
    </lineage>
</organism>
<protein>
    <submittedName>
        <fullName evidence="1">Uncharacterized protein</fullName>
    </submittedName>
</protein>
<name>A0A0V1DP37_TRIPS</name>
<reference evidence="1 2" key="1">
    <citation type="submission" date="2015-01" db="EMBL/GenBank/DDBJ databases">
        <title>Evolution of Trichinella species and genotypes.</title>
        <authorList>
            <person name="Korhonen P.K."/>
            <person name="Edoardo P."/>
            <person name="Giuseppe L.R."/>
            <person name="Gasser R.B."/>
        </authorList>
    </citation>
    <scope>NUCLEOTIDE SEQUENCE [LARGE SCALE GENOMIC DNA]</scope>
    <source>
        <strain evidence="1">ISS470</strain>
    </source>
</reference>
<sequence length="50" mass="5502">MAAHNSSQDLASPSPLPSSCLRVYVICKSVQQRNLMPAYNCSRIIFHAPV</sequence>